<keyword evidence="5" id="KW-0227">DNA damage</keyword>
<keyword evidence="9" id="KW-0238">DNA-binding</keyword>
<reference evidence="11" key="1">
    <citation type="journal article" date="2014" name="Front. Microbiol.">
        <title>High frequency of phylogenetically diverse reductive dehalogenase-homologous genes in deep subseafloor sedimentary metagenomes.</title>
        <authorList>
            <person name="Kawai M."/>
            <person name="Futagami T."/>
            <person name="Toyoda A."/>
            <person name="Takaki Y."/>
            <person name="Nishi S."/>
            <person name="Hori S."/>
            <person name="Arai W."/>
            <person name="Tsubouchi T."/>
            <person name="Morono Y."/>
            <person name="Uchiyama I."/>
            <person name="Ito T."/>
            <person name="Fujiyama A."/>
            <person name="Inagaki F."/>
            <person name="Takami H."/>
        </authorList>
    </citation>
    <scope>NUCLEOTIDE SEQUENCE</scope>
    <source>
        <strain evidence="11">Expedition CK06-06</strain>
    </source>
</reference>
<evidence type="ECO:0000256" key="8">
    <source>
        <dbReference type="ARBA" id="ARBA00022881"/>
    </source>
</evidence>
<evidence type="ECO:0000256" key="9">
    <source>
        <dbReference type="ARBA" id="ARBA00023125"/>
    </source>
</evidence>
<evidence type="ECO:0000256" key="10">
    <source>
        <dbReference type="ARBA" id="ARBA00023204"/>
    </source>
</evidence>
<sequence>MGLEYLTLDRSARTLSGGEAMRVKLAAQLGADLTGVLYVLDEPTVGVHPRDNGRMLRALKSLRDEGNTLIVVEHDLQTLKAADYLIDFGPYAGRHGGEIVASGTQAALARCSRSLTGQVLAGNLDVPVPQPRRKLPARGDQDGWLTILGARQNNLRDIDVPIPLAVLTVVTGPSGSGKSTLISDILFPELVFRFQPTAAAATPGLHRDITGTDAIDAVFNVDQSPIGQSPRSNPATYVGVFNEIRKLYASLPLARMRGYTPARFTFNRTGGR</sequence>
<evidence type="ECO:0000256" key="2">
    <source>
        <dbReference type="ARBA" id="ARBA00022490"/>
    </source>
</evidence>
<keyword evidence="6" id="KW-0228">DNA excision</keyword>
<keyword evidence="3" id="KW-0677">Repeat</keyword>
<comment type="subcellular location">
    <subcellularLocation>
        <location evidence="1">Cytoplasm</location>
    </subcellularLocation>
</comment>
<dbReference type="InterPro" id="IPR027417">
    <property type="entry name" value="P-loop_NTPase"/>
</dbReference>
<evidence type="ECO:0000256" key="3">
    <source>
        <dbReference type="ARBA" id="ARBA00022737"/>
    </source>
</evidence>
<dbReference type="GO" id="GO:0006281">
    <property type="term" value="P:DNA repair"/>
    <property type="evidence" value="ECO:0007669"/>
    <property type="project" value="UniProtKB-KW"/>
</dbReference>
<keyword evidence="10" id="KW-0234">DNA repair</keyword>
<evidence type="ECO:0000256" key="5">
    <source>
        <dbReference type="ARBA" id="ARBA00022763"/>
    </source>
</evidence>
<comment type="caution">
    <text evidence="11">The sequence shown here is derived from an EMBL/GenBank/DDBJ whole genome shotgun (WGS) entry which is preliminary data.</text>
</comment>
<keyword evidence="8" id="KW-0267">Excision nuclease</keyword>
<dbReference type="PANTHER" id="PTHR43152:SF1">
    <property type="entry name" value="UVRA PROTEIN"/>
    <property type="match status" value="1"/>
</dbReference>
<evidence type="ECO:0000313" key="11">
    <source>
        <dbReference type="EMBL" id="GAG06183.1"/>
    </source>
</evidence>
<dbReference type="PANTHER" id="PTHR43152">
    <property type="entry name" value="UVRABC SYSTEM PROTEIN A"/>
    <property type="match status" value="1"/>
</dbReference>
<evidence type="ECO:0000256" key="4">
    <source>
        <dbReference type="ARBA" id="ARBA00022741"/>
    </source>
</evidence>
<accession>X0V0Y2</accession>
<dbReference type="SUPFAM" id="SSF52540">
    <property type="entry name" value="P-loop containing nucleoside triphosphate hydrolases"/>
    <property type="match status" value="2"/>
</dbReference>
<dbReference type="GO" id="GO:0005737">
    <property type="term" value="C:cytoplasm"/>
    <property type="evidence" value="ECO:0007669"/>
    <property type="project" value="UniProtKB-SubCell"/>
</dbReference>
<keyword evidence="7" id="KW-0067">ATP-binding</keyword>
<dbReference type="AlphaFoldDB" id="X0V0Y2"/>
<dbReference type="GO" id="GO:0003677">
    <property type="term" value="F:DNA binding"/>
    <property type="evidence" value="ECO:0007669"/>
    <property type="project" value="UniProtKB-KW"/>
</dbReference>
<name>X0V0Y2_9ZZZZ</name>
<organism evidence="11">
    <name type="scientific">marine sediment metagenome</name>
    <dbReference type="NCBI Taxonomy" id="412755"/>
    <lineage>
        <taxon>unclassified sequences</taxon>
        <taxon>metagenomes</taxon>
        <taxon>ecological metagenomes</taxon>
    </lineage>
</organism>
<dbReference type="EMBL" id="BARS01021663">
    <property type="protein sequence ID" value="GAG06183.1"/>
    <property type="molecule type" value="Genomic_DNA"/>
</dbReference>
<keyword evidence="2" id="KW-0963">Cytoplasm</keyword>
<proteinExistence type="predicted"/>
<keyword evidence="4" id="KW-0547">Nucleotide-binding</keyword>
<evidence type="ECO:0000256" key="6">
    <source>
        <dbReference type="ARBA" id="ARBA00022769"/>
    </source>
</evidence>
<protein>
    <recommendedName>
        <fullName evidence="12">Excinuclease ABC subunit A</fullName>
    </recommendedName>
</protein>
<evidence type="ECO:0000256" key="1">
    <source>
        <dbReference type="ARBA" id="ARBA00004496"/>
    </source>
</evidence>
<evidence type="ECO:0000256" key="7">
    <source>
        <dbReference type="ARBA" id="ARBA00022840"/>
    </source>
</evidence>
<evidence type="ECO:0008006" key="12">
    <source>
        <dbReference type="Google" id="ProtNLM"/>
    </source>
</evidence>
<feature type="non-terminal residue" evidence="11">
    <location>
        <position position="272"/>
    </location>
</feature>
<gene>
    <name evidence="11" type="ORF">S01H1_34753</name>
</gene>
<dbReference type="GO" id="GO:0005524">
    <property type="term" value="F:ATP binding"/>
    <property type="evidence" value="ECO:0007669"/>
    <property type="project" value="UniProtKB-KW"/>
</dbReference>
<dbReference type="Gene3D" id="3.40.50.300">
    <property type="entry name" value="P-loop containing nucleotide triphosphate hydrolases"/>
    <property type="match status" value="2"/>
</dbReference>
<dbReference type="GO" id="GO:0004518">
    <property type="term" value="F:nuclease activity"/>
    <property type="evidence" value="ECO:0007669"/>
    <property type="project" value="UniProtKB-KW"/>
</dbReference>